<dbReference type="PROSITE" id="PS51767">
    <property type="entry name" value="PEPTIDASE_A1"/>
    <property type="match status" value="1"/>
</dbReference>
<organism evidence="9 10">
    <name type="scientific">Gomphillus americanus</name>
    <dbReference type="NCBI Taxonomy" id="1940652"/>
    <lineage>
        <taxon>Eukaryota</taxon>
        <taxon>Fungi</taxon>
        <taxon>Dikarya</taxon>
        <taxon>Ascomycota</taxon>
        <taxon>Pezizomycotina</taxon>
        <taxon>Lecanoromycetes</taxon>
        <taxon>OSLEUM clade</taxon>
        <taxon>Ostropomycetidae</taxon>
        <taxon>Ostropales</taxon>
        <taxon>Graphidaceae</taxon>
        <taxon>Gomphilloideae</taxon>
        <taxon>Gomphillus</taxon>
    </lineage>
</organism>
<keyword evidence="10" id="KW-1185">Reference proteome</keyword>
<keyword evidence="2 6" id="KW-0645">Protease</keyword>
<dbReference type="InterPro" id="IPR021109">
    <property type="entry name" value="Peptidase_aspartic_dom_sf"/>
</dbReference>
<feature type="chain" id="PRO_5034776682" description="Peptidase A1 domain-containing protein" evidence="7">
    <location>
        <begin position="18"/>
        <end position="394"/>
    </location>
</feature>
<evidence type="ECO:0000256" key="3">
    <source>
        <dbReference type="ARBA" id="ARBA00022750"/>
    </source>
</evidence>
<dbReference type="OrthoDB" id="2747330at2759"/>
<keyword evidence="4 6" id="KW-0378">Hydrolase</keyword>
<dbReference type="PANTHER" id="PTHR47966">
    <property type="entry name" value="BETA-SITE APP-CLEAVING ENZYME, ISOFORM A-RELATED"/>
    <property type="match status" value="1"/>
</dbReference>
<dbReference type="Pfam" id="PF00026">
    <property type="entry name" value="Asp"/>
    <property type="match status" value="1"/>
</dbReference>
<protein>
    <recommendedName>
        <fullName evidence="8">Peptidase A1 domain-containing protein</fullName>
    </recommendedName>
</protein>
<dbReference type="EMBL" id="CAJPDQ010000010">
    <property type="protein sequence ID" value="CAF9915595.1"/>
    <property type="molecule type" value="Genomic_DNA"/>
</dbReference>
<accession>A0A8H3ICF0</accession>
<dbReference type="AlphaFoldDB" id="A0A8H3ICF0"/>
<evidence type="ECO:0000256" key="7">
    <source>
        <dbReference type="SAM" id="SignalP"/>
    </source>
</evidence>
<dbReference type="Proteomes" id="UP000664169">
    <property type="component" value="Unassembled WGS sequence"/>
</dbReference>
<evidence type="ECO:0000256" key="4">
    <source>
        <dbReference type="ARBA" id="ARBA00022801"/>
    </source>
</evidence>
<feature type="active site" evidence="5">
    <location>
        <position position="281"/>
    </location>
</feature>
<keyword evidence="7" id="KW-0732">Signal</keyword>
<evidence type="ECO:0000256" key="6">
    <source>
        <dbReference type="RuleBase" id="RU000454"/>
    </source>
</evidence>
<dbReference type="InterPro" id="IPR001461">
    <property type="entry name" value="Aspartic_peptidase_A1"/>
</dbReference>
<dbReference type="CDD" id="cd06097">
    <property type="entry name" value="Aspergillopepsin_like"/>
    <property type="match status" value="1"/>
</dbReference>
<evidence type="ECO:0000259" key="8">
    <source>
        <dbReference type="PROSITE" id="PS51767"/>
    </source>
</evidence>
<keyword evidence="3 6" id="KW-0064">Aspartyl protease</keyword>
<dbReference type="InterPro" id="IPR001969">
    <property type="entry name" value="Aspartic_peptidase_AS"/>
</dbReference>
<gene>
    <name evidence="9" type="ORF">GOMPHAMPRED_000801</name>
</gene>
<feature type="active site" evidence="5">
    <location>
        <position position="98"/>
    </location>
</feature>
<dbReference type="PRINTS" id="PR00792">
    <property type="entry name" value="PEPSIN"/>
</dbReference>
<dbReference type="SUPFAM" id="SSF50630">
    <property type="entry name" value="Acid proteases"/>
    <property type="match status" value="1"/>
</dbReference>
<feature type="signal peptide" evidence="7">
    <location>
        <begin position="1"/>
        <end position="17"/>
    </location>
</feature>
<dbReference type="GO" id="GO:0004190">
    <property type="term" value="F:aspartic-type endopeptidase activity"/>
    <property type="evidence" value="ECO:0007669"/>
    <property type="project" value="UniProtKB-KW"/>
</dbReference>
<comment type="similarity">
    <text evidence="1 6">Belongs to the peptidase A1 family.</text>
</comment>
<dbReference type="PROSITE" id="PS00141">
    <property type="entry name" value="ASP_PROTEASE"/>
    <property type="match status" value="2"/>
</dbReference>
<reference evidence="9" key="1">
    <citation type="submission" date="2021-03" db="EMBL/GenBank/DDBJ databases">
        <authorList>
            <person name="Tagirdzhanova G."/>
        </authorList>
    </citation>
    <scope>NUCLEOTIDE SEQUENCE</scope>
</reference>
<evidence type="ECO:0000313" key="10">
    <source>
        <dbReference type="Proteomes" id="UP000664169"/>
    </source>
</evidence>
<dbReference type="InterPro" id="IPR033121">
    <property type="entry name" value="PEPTIDASE_A1"/>
</dbReference>
<evidence type="ECO:0000313" key="9">
    <source>
        <dbReference type="EMBL" id="CAF9915595.1"/>
    </source>
</evidence>
<dbReference type="Gene3D" id="2.40.70.10">
    <property type="entry name" value="Acid Proteases"/>
    <property type="match status" value="2"/>
</dbReference>
<dbReference type="InterPro" id="IPR034163">
    <property type="entry name" value="Aspergillopepsin-like_cat_dom"/>
</dbReference>
<name>A0A8H3ICF0_9LECA</name>
<evidence type="ECO:0000256" key="2">
    <source>
        <dbReference type="ARBA" id="ARBA00022670"/>
    </source>
</evidence>
<sequence>MHYSIVLTAALAASTFARPTKKAAGFIVKQVKNPSFVRNGTAEYHRAISKWSKKLNIGNIDDGSVTATPSDGGSGDGADEEYLCPVNINGQTFKLDFDTGSSDLWVLGPKVKTTTKHTIYQPKAGDSPVAGETWKISYGDGSGASGVVYSETVNIGSVQVTGQAVEVATSASAAFSGGTNDGLVGLAFPAINTVSTNGKPTPKNTFFQSAINQGHLSKPVMGVSLKYKAPGSYDFGFIRSNASLTYTPVDNSGGFWQFTPSGVEVGGKAISTRSSLVGIADTGTTLLLAPSDVAAAYYKGTGATLDSASGYYTFPCKTSLPDFSLVIGSAKITVPGQFINFDAISPGSSTCIGGIQPSPASIGLNIYGDVFLKAAYVVFDATNGAPKLGFAQGS</sequence>
<dbReference type="PANTHER" id="PTHR47966:SF2">
    <property type="entry name" value="ASPERGILLOPEPSIN-1-RELATED"/>
    <property type="match status" value="1"/>
</dbReference>
<feature type="domain" description="Peptidase A1" evidence="8">
    <location>
        <begin position="82"/>
        <end position="391"/>
    </location>
</feature>
<evidence type="ECO:0000256" key="1">
    <source>
        <dbReference type="ARBA" id="ARBA00007447"/>
    </source>
</evidence>
<evidence type="ECO:0000256" key="5">
    <source>
        <dbReference type="PIRSR" id="PIRSR601461-1"/>
    </source>
</evidence>
<dbReference type="GO" id="GO:0006508">
    <property type="term" value="P:proteolysis"/>
    <property type="evidence" value="ECO:0007669"/>
    <property type="project" value="UniProtKB-KW"/>
</dbReference>
<comment type="caution">
    <text evidence="9">The sequence shown here is derived from an EMBL/GenBank/DDBJ whole genome shotgun (WGS) entry which is preliminary data.</text>
</comment>
<proteinExistence type="inferred from homology"/>